<gene>
    <name evidence="1" type="ORF">A9C19_07435</name>
</gene>
<dbReference type="STRING" id="1547283.A9C19_07435"/>
<dbReference type="OrthoDB" id="2449131at2"/>
<name>A0A1L3MQG6_9BACI</name>
<protein>
    <recommendedName>
        <fullName evidence="3">ABC transporter periplasmic binding protein yphF</fullName>
    </recommendedName>
</protein>
<accession>A0A1L3MQG6</accession>
<dbReference type="PROSITE" id="PS51257">
    <property type="entry name" value="PROKAR_LIPOPROTEIN"/>
    <property type="match status" value="1"/>
</dbReference>
<evidence type="ECO:0000313" key="1">
    <source>
        <dbReference type="EMBL" id="APH04590.1"/>
    </source>
</evidence>
<sequence>MKLYKVLIVIVGCVLLTGCLYPEERLQKNTVPYNDQIMAVQTAVDQFQKDSNGLLPIKTRDMTTPIYQKYPIDFSSITPRYMAEPPGSAYESGGIYQYVLVDVEEDPTVKLLDLRMSEKLHELSIRLEVYRQSKGYPPFQDLITNDIYTLNYEKLGYDEPFTVESPFSGEYLPLVIDNNAKVYVDYRLDLNRALQESDHSFKPGDDIRDLLVKESPFVPAYSLPYTVDQNGEPVFLAE</sequence>
<dbReference type="RefSeq" id="WP_072579380.1">
    <property type="nucleotide sequence ID" value="NZ_CP016020.1"/>
</dbReference>
<dbReference type="EMBL" id="CP016020">
    <property type="protein sequence ID" value="APH04590.1"/>
    <property type="molecule type" value="Genomic_DNA"/>
</dbReference>
<proteinExistence type="predicted"/>
<evidence type="ECO:0008006" key="3">
    <source>
        <dbReference type="Google" id="ProtNLM"/>
    </source>
</evidence>
<reference evidence="1 2" key="1">
    <citation type="journal article" date="2016" name="Sci. Rep.">
        <title>Complete genome sequence and transcriptomic analysis of a novel marine strain Bacillus weihaiensis reveals the mechanism of brown algae degradation.</title>
        <authorList>
            <person name="Zhu Y."/>
            <person name="Chen P."/>
            <person name="Bao Y."/>
            <person name="Men Y."/>
            <person name="Zeng Y."/>
            <person name="Yang J."/>
            <person name="Sun J."/>
            <person name="Sun Y."/>
        </authorList>
    </citation>
    <scope>NUCLEOTIDE SEQUENCE [LARGE SCALE GENOMIC DNA]</scope>
    <source>
        <strain evidence="1 2">Alg07</strain>
    </source>
</reference>
<dbReference type="KEGG" id="bwh:A9C19_07435"/>
<keyword evidence="2" id="KW-1185">Reference proteome</keyword>
<evidence type="ECO:0000313" key="2">
    <source>
        <dbReference type="Proteomes" id="UP000181936"/>
    </source>
</evidence>
<dbReference type="Proteomes" id="UP000181936">
    <property type="component" value="Chromosome"/>
</dbReference>
<organism evidence="1 2">
    <name type="scientific">Bacillus weihaiensis</name>
    <dbReference type="NCBI Taxonomy" id="1547283"/>
    <lineage>
        <taxon>Bacteria</taxon>
        <taxon>Bacillati</taxon>
        <taxon>Bacillota</taxon>
        <taxon>Bacilli</taxon>
        <taxon>Bacillales</taxon>
        <taxon>Bacillaceae</taxon>
        <taxon>Bacillus</taxon>
    </lineage>
</organism>
<dbReference type="AlphaFoldDB" id="A0A1L3MQG6"/>